<dbReference type="AlphaFoldDB" id="A0A101KMM7"/>
<organism evidence="1 2">
    <name type="scientific">Rhizobium loti</name>
    <name type="common">Mesorhizobium loti</name>
    <dbReference type="NCBI Taxonomy" id="381"/>
    <lineage>
        <taxon>Bacteria</taxon>
        <taxon>Pseudomonadati</taxon>
        <taxon>Pseudomonadota</taxon>
        <taxon>Alphaproteobacteria</taxon>
        <taxon>Hyphomicrobiales</taxon>
        <taxon>Phyllobacteriaceae</taxon>
        <taxon>Mesorhizobium</taxon>
    </lineage>
</organism>
<accession>A0A101KMM7</accession>
<proteinExistence type="predicted"/>
<dbReference type="EMBL" id="LPWA01000161">
    <property type="protein sequence ID" value="KUM23596.1"/>
    <property type="molecule type" value="Genomic_DNA"/>
</dbReference>
<sequence length="68" mass="7642">MYVCAASVSASRIILGEQRRPRVRAADGRDVLRQRHFKIASAFLKAYALAAILRRLRAPGQATQEQNF</sequence>
<comment type="caution">
    <text evidence="1">The sequence shown here is derived from an EMBL/GenBank/DDBJ whole genome shotgun (WGS) entry which is preliminary data.</text>
</comment>
<evidence type="ECO:0000313" key="1">
    <source>
        <dbReference type="EMBL" id="KUM23596.1"/>
    </source>
</evidence>
<evidence type="ECO:0000313" key="2">
    <source>
        <dbReference type="Proteomes" id="UP000053176"/>
    </source>
</evidence>
<name>A0A101KMM7_RHILI</name>
<gene>
    <name evidence="1" type="ORF">AU467_33270</name>
</gene>
<dbReference type="Proteomes" id="UP000053176">
    <property type="component" value="Unassembled WGS sequence"/>
</dbReference>
<protein>
    <submittedName>
        <fullName evidence="1">Uncharacterized protein</fullName>
    </submittedName>
</protein>
<reference evidence="1 2" key="1">
    <citation type="submission" date="2015-12" db="EMBL/GenBank/DDBJ databases">
        <title>Draft genome sequence of Mesorhizobium sp. UFLA 01-765, a multitolerant efficient symbiont and plant-growth promoting strain isolated from Zn-mining soil using Leucaena leucocephala as a trap plant.</title>
        <authorList>
            <person name="Rangel W.M."/>
            <person name="Thijs S."/>
            <person name="Longatti S.M."/>
            <person name="Moreira F.M."/>
            <person name="Weyens N."/>
            <person name="Vangronsveld J."/>
            <person name="Van Hamme J.D."/>
            <person name="Bottos E.M."/>
            <person name="Rineau F."/>
        </authorList>
    </citation>
    <scope>NUCLEOTIDE SEQUENCE [LARGE SCALE GENOMIC DNA]</scope>
    <source>
        <strain evidence="1 2">UFLA 01-765</strain>
    </source>
</reference>